<dbReference type="PANTHER" id="PTHR11786">
    <property type="entry name" value="N-HYDROXYARYLAMINE O-ACETYLTRANSFERASE"/>
    <property type="match status" value="1"/>
</dbReference>
<dbReference type="Proteomes" id="UP000184356">
    <property type="component" value="Unassembled WGS sequence"/>
</dbReference>
<accession>A0A1L9T235</accession>
<protein>
    <submittedName>
        <fullName evidence="2">Uncharacterized protein</fullName>
    </submittedName>
</protein>
<organism evidence="2 3">
    <name type="scientific">Aspergillus sydowii CBS 593.65</name>
    <dbReference type="NCBI Taxonomy" id="1036612"/>
    <lineage>
        <taxon>Eukaryota</taxon>
        <taxon>Fungi</taxon>
        <taxon>Dikarya</taxon>
        <taxon>Ascomycota</taxon>
        <taxon>Pezizomycotina</taxon>
        <taxon>Eurotiomycetes</taxon>
        <taxon>Eurotiomycetidae</taxon>
        <taxon>Eurotiales</taxon>
        <taxon>Aspergillaceae</taxon>
        <taxon>Aspergillus</taxon>
        <taxon>Aspergillus subgen. Nidulantes</taxon>
    </lineage>
</organism>
<dbReference type="InterPro" id="IPR001447">
    <property type="entry name" value="Arylamine_N-AcTrfase"/>
</dbReference>
<evidence type="ECO:0000256" key="1">
    <source>
        <dbReference type="ARBA" id="ARBA00006547"/>
    </source>
</evidence>
<dbReference type="PANTHER" id="PTHR11786:SF0">
    <property type="entry name" value="ARYLAMINE N-ACETYLTRANSFERASE 4-RELATED"/>
    <property type="match status" value="1"/>
</dbReference>
<comment type="similarity">
    <text evidence="1">Belongs to the arylamine N-acetyltransferase family.</text>
</comment>
<dbReference type="EMBL" id="KV878597">
    <property type="protein sequence ID" value="OJJ53401.1"/>
    <property type="molecule type" value="Genomic_DNA"/>
</dbReference>
<dbReference type="AlphaFoldDB" id="A0A1L9T235"/>
<sequence length="347" mass="39710">MPATLNPDQLELYLQRIKYADHGTPTGNSNPRLEQLRDSVKENPLAALAELQLRHLGSITWGNTALHYSSHHSISIHPSCIFEKLVIRCLDGYCMENTNLLYMVLCSLGYQVYPTGGRVSRTVVTGDPTDEGYIPLSHMILIVTIASQKYMTDVGFGRNTPTSPLLLQEDITATLISPGEMSLTKAPLAEFTDQTQKVWIYHARNDPQSPWVPQYSFSEVEFLFEDFRMMNFFTSSSRSILFTQKLACTRVILDHQGLEPIGIYILAGREVKRVLRGKTETMQTLNTEEDRVSALVEYFNMHFHEHERDGEHYMRHHTHSIALFCTQQWIAIYETTLTVQHYSFPFA</sequence>
<gene>
    <name evidence="2" type="ORF">ASPSYDRAFT_72893</name>
</gene>
<dbReference type="VEuPathDB" id="FungiDB:ASPSYDRAFT_72893"/>
<dbReference type="InterPro" id="IPR053710">
    <property type="entry name" value="Arylamine_NAT_domain_sf"/>
</dbReference>
<name>A0A1L9T235_9EURO</name>
<dbReference type="GeneID" id="63766750"/>
<proteinExistence type="inferred from homology"/>
<dbReference type="RefSeq" id="XP_040697207.1">
    <property type="nucleotide sequence ID" value="XM_040850677.1"/>
</dbReference>
<reference evidence="3" key="1">
    <citation type="journal article" date="2017" name="Genome Biol.">
        <title>Comparative genomics reveals high biological diversity and specific adaptations in the industrially and medically important fungal genus Aspergillus.</title>
        <authorList>
            <person name="de Vries R.P."/>
            <person name="Riley R."/>
            <person name="Wiebenga A."/>
            <person name="Aguilar-Osorio G."/>
            <person name="Amillis S."/>
            <person name="Uchima C.A."/>
            <person name="Anderluh G."/>
            <person name="Asadollahi M."/>
            <person name="Askin M."/>
            <person name="Barry K."/>
            <person name="Battaglia E."/>
            <person name="Bayram O."/>
            <person name="Benocci T."/>
            <person name="Braus-Stromeyer S.A."/>
            <person name="Caldana C."/>
            <person name="Canovas D."/>
            <person name="Cerqueira G.C."/>
            <person name="Chen F."/>
            <person name="Chen W."/>
            <person name="Choi C."/>
            <person name="Clum A."/>
            <person name="Dos Santos R.A."/>
            <person name="Damasio A.R."/>
            <person name="Diallinas G."/>
            <person name="Emri T."/>
            <person name="Fekete E."/>
            <person name="Flipphi M."/>
            <person name="Freyberg S."/>
            <person name="Gallo A."/>
            <person name="Gournas C."/>
            <person name="Habgood R."/>
            <person name="Hainaut M."/>
            <person name="Harispe M.L."/>
            <person name="Henrissat B."/>
            <person name="Hilden K.S."/>
            <person name="Hope R."/>
            <person name="Hossain A."/>
            <person name="Karabika E."/>
            <person name="Karaffa L."/>
            <person name="Karanyi Z."/>
            <person name="Krasevec N."/>
            <person name="Kuo A."/>
            <person name="Kusch H."/>
            <person name="LaButti K."/>
            <person name="Lagendijk E.L."/>
            <person name="Lapidus A."/>
            <person name="Levasseur A."/>
            <person name="Lindquist E."/>
            <person name="Lipzen A."/>
            <person name="Logrieco A.F."/>
            <person name="MacCabe A."/>
            <person name="Maekelae M.R."/>
            <person name="Malavazi I."/>
            <person name="Melin P."/>
            <person name="Meyer V."/>
            <person name="Mielnichuk N."/>
            <person name="Miskei M."/>
            <person name="Molnar A.P."/>
            <person name="Mule G."/>
            <person name="Ngan C.Y."/>
            <person name="Orejas M."/>
            <person name="Orosz E."/>
            <person name="Ouedraogo J.P."/>
            <person name="Overkamp K.M."/>
            <person name="Park H.-S."/>
            <person name="Perrone G."/>
            <person name="Piumi F."/>
            <person name="Punt P.J."/>
            <person name="Ram A.F."/>
            <person name="Ramon A."/>
            <person name="Rauscher S."/>
            <person name="Record E."/>
            <person name="Riano-Pachon D.M."/>
            <person name="Robert V."/>
            <person name="Roehrig J."/>
            <person name="Ruller R."/>
            <person name="Salamov A."/>
            <person name="Salih N.S."/>
            <person name="Samson R.A."/>
            <person name="Sandor E."/>
            <person name="Sanguinetti M."/>
            <person name="Schuetze T."/>
            <person name="Sepcic K."/>
            <person name="Shelest E."/>
            <person name="Sherlock G."/>
            <person name="Sophianopoulou V."/>
            <person name="Squina F.M."/>
            <person name="Sun H."/>
            <person name="Susca A."/>
            <person name="Todd R.B."/>
            <person name="Tsang A."/>
            <person name="Unkles S.E."/>
            <person name="van de Wiele N."/>
            <person name="van Rossen-Uffink D."/>
            <person name="Oliveira J.V."/>
            <person name="Vesth T.C."/>
            <person name="Visser J."/>
            <person name="Yu J.-H."/>
            <person name="Zhou M."/>
            <person name="Andersen M.R."/>
            <person name="Archer D.B."/>
            <person name="Baker S.E."/>
            <person name="Benoit I."/>
            <person name="Brakhage A.A."/>
            <person name="Braus G.H."/>
            <person name="Fischer R."/>
            <person name="Frisvad J.C."/>
            <person name="Goldman G.H."/>
            <person name="Houbraken J."/>
            <person name="Oakley B."/>
            <person name="Pocsi I."/>
            <person name="Scazzocchio C."/>
            <person name="Seiboth B."/>
            <person name="vanKuyk P.A."/>
            <person name="Wortman J."/>
            <person name="Dyer P.S."/>
            <person name="Grigoriev I.V."/>
        </authorList>
    </citation>
    <scope>NUCLEOTIDE SEQUENCE [LARGE SCALE GENOMIC DNA]</scope>
    <source>
        <strain evidence="3">CBS 593.65</strain>
    </source>
</reference>
<dbReference type="OrthoDB" id="10260017at2759"/>
<dbReference type="InterPro" id="IPR038765">
    <property type="entry name" value="Papain-like_cys_pep_sf"/>
</dbReference>
<evidence type="ECO:0000313" key="3">
    <source>
        <dbReference type="Proteomes" id="UP000184356"/>
    </source>
</evidence>
<dbReference type="SUPFAM" id="SSF54001">
    <property type="entry name" value="Cysteine proteinases"/>
    <property type="match status" value="1"/>
</dbReference>
<dbReference type="GO" id="GO:0016407">
    <property type="term" value="F:acetyltransferase activity"/>
    <property type="evidence" value="ECO:0007669"/>
    <property type="project" value="InterPro"/>
</dbReference>
<dbReference type="STRING" id="1036612.A0A1L9T235"/>
<evidence type="ECO:0000313" key="2">
    <source>
        <dbReference type="EMBL" id="OJJ53401.1"/>
    </source>
</evidence>
<dbReference type="Gene3D" id="3.30.2140.20">
    <property type="match status" value="1"/>
</dbReference>
<keyword evidence="3" id="KW-1185">Reference proteome</keyword>
<dbReference type="Pfam" id="PF00797">
    <property type="entry name" value="Acetyltransf_2"/>
    <property type="match status" value="1"/>
</dbReference>